<name>A0A803LW73_CHEQI</name>
<sequence>MIQQRMKVELKRGFGQGIVLDKLRINKENPVKKAEQEPSSSSAPEDIMAFLIDEFNNMAKALASHVNEMYALVDKAYKMLEEVEIPDEMKSLIKNVWGKYSSVQPTISQERIRIPGILSQDQNLFDEPAFLSELNDVMSRSWATFQPKIKGKNKKYPPEHAAQDPSHVQAAKEPPPQELVLEIVPIA</sequence>
<feature type="region of interest" description="Disordered" evidence="1">
    <location>
        <begin position="150"/>
        <end position="176"/>
    </location>
</feature>
<accession>A0A803LW73</accession>
<protein>
    <submittedName>
        <fullName evidence="2">Uncharacterized protein</fullName>
    </submittedName>
</protein>
<dbReference type="EnsemblPlants" id="AUR62019724-RA">
    <property type="protein sequence ID" value="AUR62019724-RA:cds"/>
    <property type="gene ID" value="AUR62019724"/>
</dbReference>
<evidence type="ECO:0000313" key="3">
    <source>
        <dbReference type="Proteomes" id="UP000596660"/>
    </source>
</evidence>
<evidence type="ECO:0000256" key="1">
    <source>
        <dbReference type="SAM" id="MobiDB-lite"/>
    </source>
</evidence>
<reference evidence="2" key="2">
    <citation type="submission" date="2021-03" db="UniProtKB">
        <authorList>
            <consortium name="EnsemblPlants"/>
        </authorList>
    </citation>
    <scope>IDENTIFICATION</scope>
</reference>
<organism evidence="2 3">
    <name type="scientific">Chenopodium quinoa</name>
    <name type="common">Quinoa</name>
    <dbReference type="NCBI Taxonomy" id="63459"/>
    <lineage>
        <taxon>Eukaryota</taxon>
        <taxon>Viridiplantae</taxon>
        <taxon>Streptophyta</taxon>
        <taxon>Embryophyta</taxon>
        <taxon>Tracheophyta</taxon>
        <taxon>Spermatophyta</taxon>
        <taxon>Magnoliopsida</taxon>
        <taxon>eudicotyledons</taxon>
        <taxon>Gunneridae</taxon>
        <taxon>Pentapetalae</taxon>
        <taxon>Caryophyllales</taxon>
        <taxon>Chenopodiaceae</taxon>
        <taxon>Chenopodioideae</taxon>
        <taxon>Atripliceae</taxon>
        <taxon>Chenopodium</taxon>
    </lineage>
</organism>
<dbReference type="AlphaFoldDB" id="A0A803LW73"/>
<dbReference type="Proteomes" id="UP000596660">
    <property type="component" value="Unplaced"/>
</dbReference>
<proteinExistence type="predicted"/>
<evidence type="ECO:0000313" key="2">
    <source>
        <dbReference type="EnsemblPlants" id="AUR62019724-RA:cds"/>
    </source>
</evidence>
<reference evidence="2" key="1">
    <citation type="journal article" date="2017" name="Nature">
        <title>The genome of Chenopodium quinoa.</title>
        <authorList>
            <person name="Jarvis D.E."/>
            <person name="Ho Y.S."/>
            <person name="Lightfoot D.J."/>
            <person name="Schmoeckel S.M."/>
            <person name="Li B."/>
            <person name="Borm T.J.A."/>
            <person name="Ohyanagi H."/>
            <person name="Mineta K."/>
            <person name="Michell C.T."/>
            <person name="Saber N."/>
            <person name="Kharbatia N.M."/>
            <person name="Rupper R.R."/>
            <person name="Sharp A.R."/>
            <person name="Dally N."/>
            <person name="Boughton B.A."/>
            <person name="Woo Y.H."/>
            <person name="Gao G."/>
            <person name="Schijlen E.G.W.M."/>
            <person name="Guo X."/>
            <person name="Momin A.A."/>
            <person name="Negrao S."/>
            <person name="Al-Babili S."/>
            <person name="Gehring C."/>
            <person name="Roessner U."/>
            <person name="Jung C."/>
            <person name="Murphy K."/>
            <person name="Arold S.T."/>
            <person name="Gojobori T."/>
            <person name="van der Linden C.G."/>
            <person name="van Loo E.N."/>
            <person name="Jellen E.N."/>
            <person name="Maughan P.J."/>
            <person name="Tester M."/>
        </authorList>
    </citation>
    <scope>NUCLEOTIDE SEQUENCE [LARGE SCALE GENOMIC DNA]</scope>
    <source>
        <strain evidence="2">cv. PI 614886</strain>
    </source>
</reference>
<keyword evidence="3" id="KW-1185">Reference proteome</keyword>
<dbReference type="Gramene" id="AUR62019724-RA">
    <property type="protein sequence ID" value="AUR62019724-RA:cds"/>
    <property type="gene ID" value="AUR62019724"/>
</dbReference>